<dbReference type="InterPro" id="IPR006597">
    <property type="entry name" value="Sel1-like"/>
</dbReference>
<evidence type="ECO:0000313" key="3">
    <source>
        <dbReference type="EMBL" id="VAW84066.1"/>
    </source>
</evidence>
<dbReference type="Pfam" id="PF00656">
    <property type="entry name" value="Peptidase_C14"/>
    <property type="match status" value="1"/>
</dbReference>
<keyword evidence="1" id="KW-0175">Coiled coil</keyword>
<protein>
    <recommendedName>
        <fullName evidence="2">Caspase family p20 domain-containing protein</fullName>
    </recommendedName>
</protein>
<dbReference type="PROSITE" id="PS51257">
    <property type="entry name" value="PROKAR_LIPOPROTEIN"/>
    <property type="match status" value="1"/>
</dbReference>
<dbReference type="PANTHER" id="PTHR22576">
    <property type="entry name" value="MUCOSA ASSOCIATED LYMPHOID TISSUE LYMPHOMA TRANSLOCATION PROTEIN 1/PARACASPASE"/>
    <property type="match status" value="1"/>
</dbReference>
<proteinExistence type="predicted"/>
<dbReference type="InterPro" id="IPR029030">
    <property type="entry name" value="Caspase-like_dom_sf"/>
</dbReference>
<evidence type="ECO:0000256" key="1">
    <source>
        <dbReference type="SAM" id="Coils"/>
    </source>
</evidence>
<reference evidence="3" key="1">
    <citation type="submission" date="2018-06" db="EMBL/GenBank/DDBJ databases">
        <authorList>
            <person name="Zhirakovskaya E."/>
        </authorList>
    </citation>
    <scope>NUCLEOTIDE SEQUENCE</scope>
</reference>
<dbReference type="PANTHER" id="PTHR22576:SF37">
    <property type="entry name" value="MUCOSA-ASSOCIATED LYMPHOID TISSUE LYMPHOMA TRANSLOCATION PROTEIN 1"/>
    <property type="match status" value="1"/>
</dbReference>
<evidence type="ECO:0000259" key="2">
    <source>
        <dbReference type="PROSITE" id="PS50208"/>
    </source>
</evidence>
<name>A0A3B0ZTT8_9ZZZZ</name>
<dbReference type="AlphaFoldDB" id="A0A3B0ZTT8"/>
<dbReference type="InterPro" id="IPR001309">
    <property type="entry name" value="Pept_C14_p20"/>
</dbReference>
<dbReference type="PROSITE" id="PS50208">
    <property type="entry name" value="CASPASE_P20"/>
    <property type="match status" value="1"/>
</dbReference>
<accession>A0A3B0ZTT8</accession>
<gene>
    <name evidence="3" type="ORF">MNBD_GAMMA18-1429</name>
</gene>
<feature type="coiled-coil region" evidence="1">
    <location>
        <begin position="205"/>
        <end position="290"/>
    </location>
</feature>
<dbReference type="EMBL" id="UOFP01000024">
    <property type="protein sequence ID" value="VAW84066.1"/>
    <property type="molecule type" value="Genomic_DNA"/>
</dbReference>
<dbReference type="Gene3D" id="1.25.40.10">
    <property type="entry name" value="Tetratricopeptide repeat domain"/>
    <property type="match status" value="1"/>
</dbReference>
<dbReference type="InterPro" id="IPR011600">
    <property type="entry name" value="Pept_C14_caspase"/>
</dbReference>
<dbReference type="SUPFAM" id="SSF81901">
    <property type="entry name" value="HCP-like"/>
    <property type="match status" value="1"/>
</dbReference>
<dbReference type="Pfam" id="PF08238">
    <property type="entry name" value="Sel1"/>
    <property type="match status" value="2"/>
</dbReference>
<dbReference type="InterPro" id="IPR011990">
    <property type="entry name" value="TPR-like_helical_dom_sf"/>
</dbReference>
<dbReference type="InterPro" id="IPR052039">
    <property type="entry name" value="Caspase-related_regulators"/>
</dbReference>
<dbReference type="Gene3D" id="3.40.50.1460">
    <property type="match status" value="1"/>
</dbReference>
<feature type="domain" description="Caspase family p20" evidence="2">
    <location>
        <begin position="428"/>
        <end position="507"/>
    </location>
</feature>
<dbReference type="SMART" id="SM00671">
    <property type="entry name" value="SEL1"/>
    <property type="match status" value="2"/>
</dbReference>
<dbReference type="SUPFAM" id="SSF52129">
    <property type="entry name" value="Caspase-like"/>
    <property type="match status" value="1"/>
</dbReference>
<dbReference type="GO" id="GO:0004197">
    <property type="term" value="F:cysteine-type endopeptidase activity"/>
    <property type="evidence" value="ECO:0007669"/>
    <property type="project" value="InterPro"/>
</dbReference>
<dbReference type="GO" id="GO:0006508">
    <property type="term" value="P:proteolysis"/>
    <property type="evidence" value="ECO:0007669"/>
    <property type="project" value="InterPro"/>
</dbReference>
<sequence>MKRADFIGLLLVLLALSGCATTSDDGDTVVPANSRVSADKLLPVDCLLPAQVRQLGSRMSYLAARRAVKATAFECEMRGGEYVAYDRANYRTALIVWLDKAKKGDAQAQTYVGEIYEKGLGLEPDYGLAQHWYLKAAEQDYSRAQINLGYLYEKGLGVEKNTVKALNWYRKASGVGDDDIEYSSAIEVKAATLAQENTTLLRAEVDRREREIQALNSSLSAASEKLSDQERLLQEAKQKLHDLKEQMKSPSDNTHLEEVNREFEAQKKQLEQLENKYQTLKSKASHEKRLVKSKTESVQIQKQLLATQPMAGPSIEVFDPSIVITRGGEPTVRVRSASNARVISGRIVAPAGLKMASIDERTLSIDSSGGFHSAISVTEKSKRVTIQAIDQLGQEAKFSFMLVPNQSRVSPKEEVSNFGRIAQSINFGRFYALVIGNNEYSHFPTLQTAVSDSKRIAEILEEKYGYDVRLINNADRYTILSALNEIKGKMSEKDNLLVYYAGHGERDVQSLQGYWLPVDAELENTANWIPNSAISALFNTMKAKHILVIADSCYSGSMTRSSVARLDADLDDKHLEKWLKVMAKTDSRTVLTSGGLKPVLDGGGGKYSVFAKEFIAELEQAQGAIDAYKIYLNILPRVQQNAASLNFEQTPTYAPIKYTGHGGGEFIFVAN</sequence>
<organism evidence="3">
    <name type="scientific">hydrothermal vent metagenome</name>
    <dbReference type="NCBI Taxonomy" id="652676"/>
    <lineage>
        <taxon>unclassified sequences</taxon>
        <taxon>metagenomes</taxon>
        <taxon>ecological metagenomes</taxon>
    </lineage>
</organism>